<sequence>MKIAQKEGDTQQELFCLRKLNQLENELTDSDGDRNLERTNILAQKERYANKLTLASAQFEKEQLKNRAIIVVSILLFFIIILLIIFNKKQLKIRKDKYDKTVLRLELEKLKSEQKLSETHKTLSSYSTYLSEKK</sequence>
<evidence type="ECO:0000313" key="2">
    <source>
        <dbReference type="EMBL" id="REC73301.1"/>
    </source>
</evidence>
<name>A0A3D9D603_9FLAO</name>
<protein>
    <submittedName>
        <fullName evidence="2">Uncharacterized protein</fullName>
    </submittedName>
</protein>
<feature type="transmembrane region" description="Helical" evidence="1">
    <location>
        <begin position="68"/>
        <end position="87"/>
    </location>
</feature>
<dbReference type="RefSeq" id="WP_116031686.1">
    <property type="nucleotide sequence ID" value="NZ_JBHLVV010000067.1"/>
</dbReference>
<evidence type="ECO:0000256" key="1">
    <source>
        <dbReference type="SAM" id="Phobius"/>
    </source>
</evidence>
<keyword evidence="1" id="KW-0472">Membrane</keyword>
<organism evidence="2 3">
    <name type="scientific">Epilithonimonas hispanica</name>
    <dbReference type="NCBI Taxonomy" id="358687"/>
    <lineage>
        <taxon>Bacteria</taxon>
        <taxon>Pseudomonadati</taxon>
        <taxon>Bacteroidota</taxon>
        <taxon>Flavobacteriia</taxon>
        <taxon>Flavobacteriales</taxon>
        <taxon>Weeksellaceae</taxon>
        <taxon>Chryseobacterium group</taxon>
        <taxon>Epilithonimonas</taxon>
    </lineage>
</organism>
<keyword evidence="1" id="KW-0812">Transmembrane</keyword>
<comment type="caution">
    <text evidence="2">The sequence shown here is derived from an EMBL/GenBank/DDBJ whole genome shotgun (WGS) entry which is preliminary data.</text>
</comment>
<keyword evidence="1" id="KW-1133">Transmembrane helix</keyword>
<proteinExistence type="predicted"/>
<evidence type="ECO:0000313" key="3">
    <source>
        <dbReference type="Proteomes" id="UP000256326"/>
    </source>
</evidence>
<keyword evidence="3" id="KW-1185">Reference proteome</keyword>
<dbReference type="EMBL" id="QNUG01000001">
    <property type="protein sequence ID" value="REC73301.1"/>
    <property type="molecule type" value="Genomic_DNA"/>
</dbReference>
<gene>
    <name evidence="2" type="ORF">DRF58_00690</name>
</gene>
<dbReference type="Proteomes" id="UP000256326">
    <property type="component" value="Unassembled WGS sequence"/>
</dbReference>
<dbReference type="AlphaFoldDB" id="A0A3D9D603"/>
<accession>A0A3D9D603</accession>
<reference evidence="2 3" key="1">
    <citation type="journal article" date="2006" name="Int. J. Syst. Evol. Microbiol.">
        <title>Chryseobacterium hispanicum sp. nov., isolated from the drinking water distribution system of Sevilla, Spain.</title>
        <authorList>
            <person name="Gallego V."/>
            <person name="Garcia M.T."/>
            <person name="Ventosa A."/>
        </authorList>
    </citation>
    <scope>NUCLEOTIDE SEQUENCE [LARGE SCALE GENOMIC DNA]</scope>
    <source>
        <strain evidence="2 3">KCTC 22104</strain>
    </source>
</reference>